<feature type="signal peptide" evidence="1">
    <location>
        <begin position="1"/>
        <end position="19"/>
    </location>
</feature>
<gene>
    <name evidence="2" type="ORF">BDY21DRAFT_368574</name>
</gene>
<sequence>MKFTLSSVLTALLSASALAAPTTHVPRTGSQLAPTVVSHYNTWTGAIDYDKPTGLVKKGGGPEYTSLFTFNFDGVPDGRTCNFVFDVSGDQSATVDGSQMTLFTSRNPAPGPTSGWPPGNQRYVEMGRMGVSKTGENSWIYGSGSFPCPTSGQYGYELVGAGDRLNIAWTDANGGLRIRY</sequence>
<organism evidence="2 3">
    <name type="scientific">Lineolata rhizophorae</name>
    <dbReference type="NCBI Taxonomy" id="578093"/>
    <lineage>
        <taxon>Eukaryota</taxon>
        <taxon>Fungi</taxon>
        <taxon>Dikarya</taxon>
        <taxon>Ascomycota</taxon>
        <taxon>Pezizomycotina</taxon>
        <taxon>Dothideomycetes</taxon>
        <taxon>Dothideomycetes incertae sedis</taxon>
        <taxon>Lineolatales</taxon>
        <taxon>Lineolataceae</taxon>
        <taxon>Lineolata</taxon>
    </lineage>
</organism>
<dbReference type="EMBL" id="MU001671">
    <property type="protein sequence ID" value="KAF2461318.1"/>
    <property type="molecule type" value="Genomic_DNA"/>
</dbReference>
<dbReference type="OrthoDB" id="5356630at2759"/>
<dbReference type="Proteomes" id="UP000799766">
    <property type="component" value="Unassembled WGS sequence"/>
</dbReference>
<feature type="chain" id="PRO_5025596888" description="Ubiquitin 3 binding protein But2 C-terminal domain-containing protein" evidence="1">
    <location>
        <begin position="20"/>
        <end position="180"/>
    </location>
</feature>
<accession>A0A6A6PBM0</accession>
<evidence type="ECO:0000313" key="3">
    <source>
        <dbReference type="Proteomes" id="UP000799766"/>
    </source>
</evidence>
<dbReference type="AlphaFoldDB" id="A0A6A6PBM0"/>
<evidence type="ECO:0000313" key="2">
    <source>
        <dbReference type="EMBL" id="KAF2461318.1"/>
    </source>
</evidence>
<name>A0A6A6PBM0_9PEZI</name>
<reference evidence="2" key="1">
    <citation type="journal article" date="2020" name="Stud. Mycol.">
        <title>101 Dothideomycetes genomes: a test case for predicting lifestyles and emergence of pathogens.</title>
        <authorList>
            <person name="Haridas S."/>
            <person name="Albert R."/>
            <person name="Binder M."/>
            <person name="Bloem J."/>
            <person name="Labutti K."/>
            <person name="Salamov A."/>
            <person name="Andreopoulos B."/>
            <person name="Baker S."/>
            <person name="Barry K."/>
            <person name="Bills G."/>
            <person name="Bluhm B."/>
            <person name="Cannon C."/>
            <person name="Castanera R."/>
            <person name="Culley D."/>
            <person name="Daum C."/>
            <person name="Ezra D."/>
            <person name="Gonzalez J."/>
            <person name="Henrissat B."/>
            <person name="Kuo A."/>
            <person name="Liang C."/>
            <person name="Lipzen A."/>
            <person name="Lutzoni F."/>
            <person name="Magnuson J."/>
            <person name="Mondo S."/>
            <person name="Nolan M."/>
            <person name="Ohm R."/>
            <person name="Pangilinan J."/>
            <person name="Park H.-J."/>
            <person name="Ramirez L."/>
            <person name="Alfaro M."/>
            <person name="Sun H."/>
            <person name="Tritt A."/>
            <person name="Yoshinaga Y."/>
            <person name="Zwiers L.-H."/>
            <person name="Turgeon B."/>
            <person name="Goodwin S."/>
            <person name="Spatafora J."/>
            <person name="Crous P."/>
            <person name="Grigoriev I."/>
        </authorList>
    </citation>
    <scope>NUCLEOTIDE SEQUENCE</scope>
    <source>
        <strain evidence="2">ATCC 16933</strain>
    </source>
</reference>
<keyword evidence="3" id="KW-1185">Reference proteome</keyword>
<evidence type="ECO:0008006" key="4">
    <source>
        <dbReference type="Google" id="ProtNLM"/>
    </source>
</evidence>
<keyword evidence="1" id="KW-0732">Signal</keyword>
<proteinExistence type="predicted"/>
<evidence type="ECO:0000256" key="1">
    <source>
        <dbReference type="SAM" id="SignalP"/>
    </source>
</evidence>
<protein>
    <recommendedName>
        <fullName evidence="4">Ubiquitin 3 binding protein But2 C-terminal domain-containing protein</fullName>
    </recommendedName>
</protein>